<name>A0ABS1J4L7_9BACL</name>
<comment type="caution">
    <text evidence="7">The sequence shown here is derived from an EMBL/GenBank/DDBJ whole genome shotgun (WGS) entry which is preliminary data.</text>
</comment>
<evidence type="ECO:0000256" key="6">
    <source>
        <dbReference type="ARBA" id="ARBA00048348"/>
    </source>
</evidence>
<protein>
    <recommendedName>
        <fullName evidence="3">carbonic anhydrase</fullName>
        <ecNumber evidence="3">4.2.1.1</ecNumber>
    </recommendedName>
</protein>
<evidence type="ECO:0000256" key="1">
    <source>
        <dbReference type="ARBA" id="ARBA00001947"/>
    </source>
</evidence>
<comment type="cofactor">
    <cofactor evidence="1">
        <name>Zn(2+)</name>
        <dbReference type="ChEBI" id="CHEBI:29105"/>
    </cofactor>
</comment>
<sequence length="189" mass="20989">MTILQDILTYNQEFVDNKEYEKYQTDKFPNKKLVILSCMDTRLTEMLPRALNLRNGDAKIIKNAGGILTSPFGGIMRSIIVALYELGAQEVCVIGHHGCGMASINPSQTIEKMKSRGVDEKTFDVLDYSGLDLEKWLHGFANVEESVRGSVEVVRNHPLLPKNTPVHGLVIDPETGKLDLVVDGYAELA</sequence>
<dbReference type="RefSeq" id="WP_201630388.1">
    <property type="nucleotide sequence ID" value="NZ_JAEQNB010000001.1"/>
</dbReference>
<evidence type="ECO:0000256" key="5">
    <source>
        <dbReference type="ARBA" id="ARBA00022833"/>
    </source>
</evidence>
<dbReference type="EC" id="4.2.1.1" evidence="3"/>
<dbReference type="SUPFAM" id="SSF53056">
    <property type="entry name" value="beta-carbonic anhydrase, cab"/>
    <property type="match status" value="1"/>
</dbReference>
<gene>
    <name evidence="7" type="ORF">JJB07_01045</name>
</gene>
<reference evidence="7 8" key="1">
    <citation type="submission" date="2021-01" db="EMBL/GenBank/DDBJ databases">
        <title>Tumebacillus sp. strain ITR2 16S ribosomal RNA gene Genome sequencing and assembly.</title>
        <authorList>
            <person name="Kang M."/>
        </authorList>
    </citation>
    <scope>NUCLEOTIDE SEQUENCE [LARGE SCALE GENOMIC DNA]</scope>
    <source>
        <strain evidence="7 8">ITR2</strain>
    </source>
</reference>
<dbReference type="EMBL" id="JAEQNB010000001">
    <property type="protein sequence ID" value="MBL0385217.1"/>
    <property type="molecule type" value="Genomic_DNA"/>
</dbReference>
<evidence type="ECO:0000256" key="3">
    <source>
        <dbReference type="ARBA" id="ARBA00012925"/>
    </source>
</evidence>
<evidence type="ECO:0000256" key="2">
    <source>
        <dbReference type="ARBA" id="ARBA00006217"/>
    </source>
</evidence>
<dbReference type="InterPro" id="IPR036874">
    <property type="entry name" value="Carbonic_anhydrase_sf"/>
</dbReference>
<keyword evidence="8" id="KW-1185">Reference proteome</keyword>
<dbReference type="Gene3D" id="3.40.1050.10">
    <property type="entry name" value="Carbonic anhydrase"/>
    <property type="match status" value="1"/>
</dbReference>
<dbReference type="PANTHER" id="PTHR43175">
    <property type="entry name" value="CARBONIC ANHYDRASE"/>
    <property type="match status" value="1"/>
</dbReference>
<accession>A0ABS1J4L7</accession>
<evidence type="ECO:0000256" key="4">
    <source>
        <dbReference type="ARBA" id="ARBA00022723"/>
    </source>
</evidence>
<comment type="catalytic activity">
    <reaction evidence="6">
        <text>hydrogencarbonate + H(+) = CO2 + H2O</text>
        <dbReference type="Rhea" id="RHEA:10748"/>
        <dbReference type="ChEBI" id="CHEBI:15377"/>
        <dbReference type="ChEBI" id="CHEBI:15378"/>
        <dbReference type="ChEBI" id="CHEBI:16526"/>
        <dbReference type="ChEBI" id="CHEBI:17544"/>
        <dbReference type="EC" id="4.2.1.1"/>
    </reaction>
</comment>
<evidence type="ECO:0000313" key="8">
    <source>
        <dbReference type="Proteomes" id="UP000602284"/>
    </source>
</evidence>
<evidence type="ECO:0000313" key="7">
    <source>
        <dbReference type="EMBL" id="MBL0385217.1"/>
    </source>
</evidence>
<comment type="similarity">
    <text evidence="2">Belongs to the beta-class carbonic anhydrase family.</text>
</comment>
<keyword evidence="4" id="KW-0479">Metal-binding</keyword>
<dbReference type="Proteomes" id="UP000602284">
    <property type="component" value="Unassembled WGS sequence"/>
</dbReference>
<dbReference type="PANTHER" id="PTHR43175:SF3">
    <property type="entry name" value="CARBON DISULFIDE HYDROLASE"/>
    <property type="match status" value="1"/>
</dbReference>
<dbReference type="CDD" id="cd03379">
    <property type="entry name" value="beta_CA_cladeD"/>
    <property type="match status" value="1"/>
</dbReference>
<dbReference type="Pfam" id="PF00484">
    <property type="entry name" value="Pro_CA"/>
    <property type="match status" value="1"/>
</dbReference>
<dbReference type="SMART" id="SM00947">
    <property type="entry name" value="Pro_CA"/>
    <property type="match status" value="1"/>
</dbReference>
<keyword evidence="5" id="KW-0862">Zinc</keyword>
<organism evidence="7 8">
    <name type="scientific">Tumebacillus amylolyticus</name>
    <dbReference type="NCBI Taxonomy" id="2801339"/>
    <lineage>
        <taxon>Bacteria</taxon>
        <taxon>Bacillati</taxon>
        <taxon>Bacillota</taxon>
        <taxon>Bacilli</taxon>
        <taxon>Bacillales</taxon>
        <taxon>Alicyclobacillaceae</taxon>
        <taxon>Tumebacillus</taxon>
    </lineage>
</organism>
<dbReference type="InterPro" id="IPR001765">
    <property type="entry name" value="Carbonic_anhydrase"/>
</dbReference>
<proteinExistence type="inferred from homology"/>